<comment type="subunit">
    <text evidence="4">Interacts with HSPE; the interaction, inhibited by heparin, promotes the generation of activated factor X and activates coagulation in the presence of activated factor VII.</text>
</comment>
<feature type="domain" description="Interferon/interleukin receptor" evidence="20">
    <location>
        <begin position="134"/>
        <end position="233"/>
    </location>
</feature>
<keyword evidence="15" id="KW-0449">Lipoprotein</keyword>
<evidence type="ECO:0000256" key="12">
    <source>
        <dbReference type="ARBA" id="ARBA00023139"/>
    </source>
</evidence>
<dbReference type="Pfam" id="PF01108">
    <property type="entry name" value="Tissue_fac"/>
    <property type="match status" value="1"/>
</dbReference>
<dbReference type="PANTHER" id="PTHR20859:SF22">
    <property type="entry name" value="TISSUE FACTOR"/>
    <property type="match status" value="1"/>
</dbReference>
<evidence type="ECO:0000259" key="20">
    <source>
        <dbReference type="Pfam" id="PF09294"/>
    </source>
</evidence>
<evidence type="ECO:0000256" key="10">
    <source>
        <dbReference type="ARBA" id="ARBA00023084"/>
    </source>
</evidence>
<dbReference type="OrthoDB" id="8942372at2759"/>
<evidence type="ECO:0000256" key="3">
    <source>
        <dbReference type="ARBA" id="ARBA00009197"/>
    </source>
</evidence>
<evidence type="ECO:0000256" key="13">
    <source>
        <dbReference type="ARBA" id="ARBA00023157"/>
    </source>
</evidence>
<comment type="function">
    <text evidence="1">Initiates blood coagulation by forming a complex with circulating factor VII or VIIa. The [TF:VIIa] complex activates factors IX or X by specific limited proteolysis. TF plays a role in normal hemostasis by initiating the cell-surface assembly and propagation of the coagulation protease cascade.</text>
</comment>
<dbReference type="Gene3D" id="2.60.40.10">
    <property type="entry name" value="Immunoglobulins"/>
    <property type="match status" value="2"/>
</dbReference>
<evidence type="ECO:0000256" key="4">
    <source>
        <dbReference type="ARBA" id="ARBA00011184"/>
    </source>
</evidence>
<evidence type="ECO:0000313" key="21">
    <source>
        <dbReference type="EMBL" id="TNN35921.1"/>
    </source>
</evidence>
<dbReference type="InterPro" id="IPR050650">
    <property type="entry name" value="Type-II_Cytokine-TF_Rcpt"/>
</dbReference>
<evidence type="ECO:0000256" key="9">
    <source>
        <dbReference type="ARBA" id="ARBA00022989"/>
    </source>
</evidence>
<gene>
    <name evidence="21" type="primary">F3_1</name>
    <name evidence="21" type="ORF">EYF80_053911</name>
</gene>
<name>A0A4Z2F595_9TELE</name>
<evidence type="ECO:0000256" key="11">
    <source>
        <dbReference type="ARBA" id="ARBA00023136"/>
    </source>
</evidence>
<dbReference type="PANTHER" id="PTHR20859">
    <property type="entry name" value="INTERFERON/INTERLEUKIN RECEPTOR"/>
    <property type="match status" value="1"/>
</dbReference>
<keyword evidence="12" id="KW-0564">Palmitate</keyword>
<feature type="signal peptide" evidence="18">
    <location>
        <begin position="1"/>
        <end position="22"/>
    </location>
</feature>
<evidence type="ECO:0000256" key="6">
    <source>
        <dbReference type="ARBA" id="ARBA00022692"/>
    </source>
</evidence>
<sequence length="281" mass="31361">MASLNTLFYLGVCLSAGILTSADENLPKVQNVRWVSVDFTTVLHWTTTTSDYRYTVMYTGNEDFWSESFHCHQMSETACDLSTDLTMNSTYNVQIKTVPVPEDDLEYDDELDKFPHSYSPPFNPFKDTNISAVNFTVQAVDERRVNVTITEPLSGVHKGDKQLSLRDIFKSELKYKISYYKFGSTGKRDIISDSSTAEVSELNAGQSYCFMVAVLIHTRPKSTQLGAWSAQKCLPGDEMSLGAWVGAVVVLLTFVVVVAMVTVLCCKCCRQKNPSQSSTPI</sequence>
<dbReference type="Proteomes" id="UP000314294">
    <property type="component" value="Unassembled WGS sequence"/>
</dbReference>
<dbReference type="GO" id="GO:0007596">
    <property type="term" value="P:blood coagulation"/>
    <property type="evidence" value="ECO:0007669"/>
    <property type="project" value="UniProtKB-KW"/>
</dbReference>
<evidence type="ECO:0000259" key="19">
    <source>
        <dbReference type="Pfam" id="PF01108"/>
    </source>
</evidence>
<comment type="similarity">
    <text evidence="3">Belongs to the tissue factor family.</text>
</comment>
<feature type="transmembrane region" description="Helical" evidence="17">
    <location>
        <begin position="241"/>
        <end position="266"/>
    </location>
</feature>
<proteinExistence type="inferred from homology"/>
<keyword evidence="11 17" id="KW-0472">Membrane</keyword>
<keyword evidence="22" id="KW-1185">Reference proteome</keyword>
<feature type="domain" description="Fibronectin type-III" evidence="19">
    <location>
        <begin position="8"/>
        <end position="98"/>
    </location>
</feature>
<dbReference type="GO" id="GO:0004896">
    <property type="term" value="F:cytokine receptor activity"/>
    <property type="evidence" value="ECO:0007669"/>
    <property type="project" value="TreeGrafter"/>
</dbReference>
<keyword evidence="8 18" id="KW-0732">Signal</keyword>
<keyword evidence="7" id="KW-0356">Hemostasis</keyword>
<dbReference type="SUPFAM" id="SSF49265">
    <property type="entry name" value="Fibronectin type III"/>
    <property type="match status" value="2"/>
</dbReference>
<evidence type="ECO:0000313" key="22">
    <source>
        <dbReference type="Proteomes" id="UP000314294"/>
    </source>
</evidence>
<dbReference type="InterPro" id="IPR013783">
    <property type="entry name" value="Ig-like_fold"/>
</dbReference>
<feature type="chain" id="PRO_5021323884" description="Tissue factor" evidence="18">
    <location>
        <begin position="23"/>
        <end position="281"/>
    </location>
</feature>
<accession>A0A4Z2F595</accession>
<evidence type="ECO:0000256" key="7">
    <source>
        <dbReference type="ARBA" id="ARBA00022696"/>
    </source>
</evidence>
<evidence type="ECO:0000256" key="1">
    <source>
        <dbReference type="ARBA" id="ARBA00002201"/>
    </source>
</evidence>
<comment type="caution">
    <text evidence="21">The sequence shown here is derived from an EMBL/GenBank/DDBJ whole genome shotgun (WGS) entry which is preliminary data.</text>
</comment>
<keyword evidence="14" id="KW-0325">Glycoprotein</keyword>
<dbReference type="InterPro" id="IPR015373">
    <property type="entry name" value="Interferon/interleukin_rcp_dom"/>
</dbReference>
<reference evidence="21 22" key="1">
    <citation type="submission" date="2019-03" db="EMBL/GenBank/DDBJ databases">
        <title>First draft genome of Liparis tanakae, snailfish: a comprehensive survey of snailfish specific genes.</title>
        <authorList>
            <person name="Kim W."/>
            <person name="Song I."/>
            <person name="Jeong J.-H."/>
            <person name="Kim D."/>
            <person name="Kim S."/>
            <person name="Ryu S."/>
            <person name="Song J.Y."/>
            <person name="Lee S.K."/>
        </authorList>
    </citation>
    <scope>NUCLEOTIDE SEQUENCE [LARGE SCALE GENOMIC DNA]</scope>
    <source>
        <tissue evidence="21">Muscle</tissue>
    </source>
</reference>
<evidence type="ECO:0000256" key="2">
    <source>
        <dbReference type="ARBA" id="ARBA00004479"/>
    </source>
</evidence>
<protein>
    <recommendedName>
        <fullName evidence="5">Tissue factor</fullName>
    </recommendedName>
    <alternativeName>
        <fullName evidence="16">Coagulation factor III</fullName>
    </alternativeName>
</protein>
<dbReference type="InterPro" id="IPR001187">
    <property type="entry name" value="Tissue_factor"/>
</dbReference>
<evidence type="ECO:0000256" key="15">
    <source>
        <dbReference type="ARBA" id="ARBA00023288"/>
    </source>
</evidence>
<evidence type="ECO:0000256" key="18">
    <source>
        <dbReference type="SAM" id="SignalP"/>
    </source>
</evidence>
<dbReference type="PRINTS" id="PR00346">
    <property type="entry name" value="TISSUEFACTOR"/>
</dbReference>
<evidence type="ECO:0000256" key="17">
    <source>
        <dbReference type="SAM" id="Phobius"/>
    </source>
</evidence>
<evidence type="ECO:0000256" key="5">
    <source>
        <dbReference type="ARBA" id="ARBA00018722"/>
    </source>
</evidence>
<keyword evidence="10" id="KW-0094">Blood coagulation</keyword>
<keyword evidence="13" id="KW-1015">Disulfide bond</keyword>
<dbReference type="FunFam" id="2.60.40.10:FF:000899">
    <property type="entry name" value="Tissue factor"/>
    <property type="match status" value="1"/>
</dbReference>
<evidence type="ECO:0000256" key="16">
    <source>
        <dbReference type="ARBA" id="ARBA00031171"/>
    </source>
</evidence>
<evidence type="ECO:0000256" key="8">
    <source>
        <dbReference type="ARBA" id="ARBA00022729"/>
    </source>
</evidence>
<dbReference type="InterPro" id="IPR003961">
    <property type="entry name" value="FN3_dom"/>
</dbReference>
<comment type="subcellular location">
    <subcellularLocation>
        <location evidence="2">Membrane</location>
        <topology evidence="2">Single-pass type I membrane protein</topology>
    </subcellularLocation>
</comment>
<dbReference type="GO" id="GO:0005886">
    <property type="term" value="C:plasma membrane"/>
    <property type="evidence" value="ECO:0007669"/>
    <property type="project" value="TreeGrafter"/>
</dbReference>
<dbReference type="AlphaFoldDB" id="A0A4Z2F595"/>
<dbReference type="EMBL" id="SRLO01001685">
    <property type="protein sequence ID" value="TNN35921.1"/>
    <property type="molecule type" value="Genomic_DNA"/>
</dbReference>
<dbReference type="InterPro" id="IPR036116">
    <property type="entry name" value="FN3_sf"/>
</dbReference>
<organism evidence="21 22">
    <name type="scientific">Liparis tanakae</name>
    <name type="common">Tanaka's snailfish</name>
    <dbReference type="NCBI Taxonomy" id="230148"/>
    <lineage>
        <taxon>Eukaryota</taxon>
        <taxon>Metazoa</taxon>
        <taxon>Chordata</taxon>
        <taxon>Craniata</taxon>
        <taxon>Vertebrata</taxon>
        <taxon>Euteleostomi</taxon>
        <taxon>Actinopterygii</taxon>
        <taxon>Neopterygii</taxon>
        <taxon>Teleostei</taxon>
        <taxon>Neoteleostei</taxon>
        <taxon>Acanthomorphata</taxon>
        <taxon>Eupercaria</taxon>
        <taxon>Perciformes</taxon>
        <taxon>Cottioidei</taxon>
        <taxon>Cottales</taxon>
        <taxon>Liparidae</taxon>
        <taxon>Liparis</taxon>
    </lineage>
</organism>
<keyword evidence="9 17" id="KW-1133">Transmembrane helix</keyword>
<keyword evidence="6 17" id="KW-0812">Transmembrane</keyword>
<dbReference type="Pfam" id="PF09294">
    <property type="entry name" value="Interfer-bind"/>
    <property type="match status" value="1"/>
</dbReference>
<evidence type="ECO:0000256" key="14">
    <source>
        <dbReference type="ARBA" id="ARBA00023180"/>
    </source>
</evidence>